<keyword evidence="3 7" id="KW-0808">Transferase</keyword>
<dbReference type="SMART" id="SM00304">
    <property type="entry name" value="HAMP"/>
    <property type="match status" value="1"/>
</dbReference>
<accession>A0A840SJ19</accession>
<name>A0A840SJ19_9SPIR</name>
<evidence type="ECO:0000313" key="7">
    <source>
        <dbReference type="EMBL" id="MBB5219493.1"/>
    </source>
</evidence>
<reference evidence="7 8" key="1">
    <citation type="submission" date="2020-08" db="EMBL/GenBank/DDBJ databases">
        <title>Genomic Encyclopedia of Type Strains, Phase IV (KMG-IV): sequencing the most valuable type-strain genomes for metagenomic binning, comparative biology and taxonomic classification.</title>
        <authorList>
            <person name="Goeker M."/>
        </authorList>
    </citation>
    <scope>NUCLEOTIDE SEQUENCE [LARGE SCALE GENOMIC DNA]</scope>
    <source>
        <strain evidence="7 8">DSM 103679</strain>
    </source>
</reference>
<dbReference type="SUPFAM" id="SSF55874">
    <property type="entry name" value="ATPase domain of HSP90 chaperone/DNA topoisomerase II/histidine kinase"/>
    <property type="match status" value="1"/>
</dbReference>
<dbReference type="InterPro" id="IPR050640">
    <property type="entry name" value="Bact_2-comp_sensor_kinase"/>
</dbReference>
<keyword evidence="5" id="KW-0175">Coiled coil</keyword>
<dbReference type="GO" id="GO:0000155">
    <property type="term" value="F:phosphorelay sensor kinase activity"/>
    <property type="evidence" value="ECO:0007669"/>
    <property type="project" value="InterPro"/>
</dbReference>
<dbReference type="Gene3D" id="6.10.340.10">
    <property type="match status" value="1"/>
</dbReference>
<dbReference type="PROSITE" id="PS50885">
    <property type="entry name" value="HAMP"/>
    <property type="match status" value="1"/>
</dbReference>
<keyword evidence="8" id="KW-1185">Reference proteome</keyword>
<dbReference type="PANTHER" id="PTHR34220">
    <property type="entry name" value="SENSOR HISTIDINE KINASE YPDA"/>
    <property type="match status" value="1"/>
</dbReference>
<comment type="subcellular location">
    <subcellularLocation>
        <location evidence="1">Membrane</location>
    </subcellularLocation>
</comment>
<dbReference type="InterPro" id="IPR003594">
    <property type="entry name" value="HATPase_dom"/>
</dbReference>
<dbReference type="CDD" id="cd06225">
    <property type="entry name" value="HAMP"/>
    <property type="match status" value="1"/>
</dbReference>
<organism evidence="7 8">
    <name type="scientific">Treponema rectale</name>
    <dbReference type="NCBI Taxonomy" id="744512"/>
    <lineage>
        <taxon>Bacteria</taxon>
        <taxon>Pseudomonadati</taxon>
        <taxon>Spirochaetota</taxon>
        <taxon>Spirochaetia</taxon>
        <taxon>Spirochaetales</taxon>
        <taxon>Treponemataceae</taxon>
        <taxon>Treponema</taxon>
    </lineage>
</organism>
<evidence type="ECO:0000256" key="4">
    <source>
        <dbReference type="ARBA" id="ARBA00022777"/>
    </source>
</evidence>
<evidence type="ECO:0000256" key="3">
    <source>
        <dbReference type="ARBA" id="ARBA00022679"/>
    </source>
</evidence>
<dbReference type="InterPro" id="IPR036890">
    <property type="entry name" value="HATPase_C_sf"/>
</dbReference>
<keyword evidence="4 7" id="KW-0418">Kinase</keyword>
<feature type="domain" description="HAMP" evidence="6">
    <location>
        <begin position="203"/>
        <end position="255"/>
    </location>
</feature>
<dbReference type="SUPFAM" id="SSF158472">
    <property type="entry name" value="HAMP domain-like"/>
    <property type="match status" value="1"/>
</dbReference>
<dbReference type="EC" id="2.7.13.3" evidence="7"/>
<dbReference type="InterPro" id="IPR010559">
    <property type="entry name" value="Sig_transdc_His_kin_internal"/>
</dbReference>
<sequence>MKKRILKRTLQLSYLVLVFIMAIPSVYSIIVSQIHTHRYSRIISNVSLANRIINTAKIEIPNELWEIICGKKKFDYGMQYIMMNEIAEGINQMLPECQCSESEEKLLIAQRAQATLLRNINNLSSKMKAGSTVQENEHALDDIRTITALFSDIMQEFIVTEIESGNKTNISFRNSSVILSIIQILITISAICISIKSYFTVSGAIQKPIADMERLSTKVAGGELTAKVEIPNVEELDKLAVNLNTMTEQIDLLMKKNVEEQKNFQKAEMKALQAQITPHFLYNTFDTIVWLAEEEKTDKVVKITKAFSDFLRISLSRGHEWITVQQELDHIKNYLTIQKIRYADILNYEIKSDPDLMNFKMVKLILQPLVENAIYHGIKNKRGRGELSVTVKFYDEEKTSIFFEVADNGAGFSEERLAEVRHELNAADSDTEKLSSVYGMYNVNKKLKLYYGNKTQGLMIQSERNKGSKISFIIPCQTGEENV</sequence>
<dbReference type="AlphaFoldDB" id="A0A840SJ19"/>
<dbReference type="RefSeq" id="WP_184652922.1">
    <property type="nucleotide sequence ID" value="NZ_JACHFR010000003.1"/>
</dbReference>
<evidence type="ECO:0000256" key="5">
    <source>
        <dbReference type="SAM" id="Coils"/>
    </source>
</evidence>
<dbReference type="GO" id="GO:0016020">
    <property type="term" value="C:membrane"/>
    <property type="evidence" value="ECO:0007669"/>
    <property type="project" value="UniProtKB-SubCell"/>
</dbReference>
<protein>
    <submittedName>
        <fullName evidence="7">Two-component system sensor histidine kinase YesM</fullName>
        <ecNumber evidence="7">2.7.13.3</ecNumber>
    </submittedName>
</protein>
<dbReference type="InterPro" id="IPR003660">
    <property type="entry name" value="HAMP_dom"/>
</dbReference>
<evidence type="ECO:0000256" key="2">
    <source>
        <dbReference type="ARBA" id="ARBA00022553"/>
    </source>
</evidence>
<dbReference type="PANTHER" id="PTHR34220:SF7">
    <property type="entry name" value="SENSOR HISTIDINE KINASE YPDA"/>
    <property type="match status" value="1"/>
</dbReference>
<feature type="coiled-coil region" evidence="5">
    <location>
        <begin position="236"/>
        <end position="275"/>
    </location>
</feature>
<keyword evidence="2" id="KW-0597">Phosphoprotein</keyword>
<evidence type="ECO:0000313" key="8">
    <source>
        <dbReference type="Proteomes" id="UP000578697"/>
    </source>
</evidence>
<dbReference type="Pfam" id="PF02518">
    <property type="entry name" value="HATPase_c"/>
    <property type="match status" value="1"/>
</dbReference>
<dbReference type="Pfam" id="PF06580">
    <property type="entry name" value="His_kinase"/>
    <property type="match status" value="1"/>
</dbReference>
<gene>
    <name evidence="7" type="ORF">HNP77_001875</name>
</gene>
<comment type="caution">
    <text evidence="7">The sequence shown here is derived from an EMBL/GenBank/DDBJ whole genome shotgun (WGS) entry which is preliminary data.</text>
</comment>
<dbReference type="Pfam" id="PF00672">
    <property type="entry name" value="HAMP"/>
    <property type="match status" value="1"/>
</dbReference>
<evidence type="ECO:0000256" key="1">
    <source>
        <dbReference type="ARBA" id="ARBA00004370"/>
    </source>
</evidence>
<proteinExistence type="predicted"/>
<dbReference type="Proteomes" id="UP000578697">
    <property type="component" value="Unassembled WGS sequence"/>
</dbReference>
<dbReference type="EMBL" id="JACHFR010000003">
    <property type="protein sequence ID" value="MBB5219493.1"/>
    <property type="molecule type" value="Genomic_DNA"/>
</dbReference>
<dbReference type="Gene3D" id="3.30.565.10">
    <property type="entry name" value="Histidine kinase-like ATPase, C-terminal domain"/>
    <property type="match status" value="1"/>
</dbReference>
<dbReference type="SMART" id="SM00387">
    <property type="entry name" value="HATPase_c"/>
    <property type="match status" value="1"/>
</dbReference>
<evidence type="ECO:0000259" key="6">
    <source>
        <dbReference type="PROSITE" id="PS50885"/>
    </source>
</evidence>